<dbReference type="AlphaFoldDB" id="A0A166I7Q6"/>
<protein>
    <submittedName>
        <fullName evidence="2">Uncharacterized protein</fullName>
    </submittedName>
</protein>
<dbReference type="Gramene" id="KZN10830">
    <property type="protein sequence ID" value="KZN10830"/>
    <property type="gene ID" value="DCAR_003486"/>
</dbReference>
<organism evidence="2 3">
    <name type="scientific">Daucus carota subsp. sativus</name>
    <name type="common">Carrot</name>
    <dbReference type="NCBI Taxonomy" id="79200"/>
    <lineage>
        <taxon>Eukaryota</taxon>
        <taxon>Viridiplantae</taxon>
        <taxon>Streptophyta</taxon>
        <taxon>Embryophyta</taxon>
        <taxon>Tracheophyta</taxon>
        <taxon>Spermatophyta</taxon>
        <taxon>Magnoliopsida</taxon>
        <taxon>eudicotyledons</taxon>
        <taxon>Gunneridae</taxon>
        <taxon>Pentapetalae</taxon>
        <taxon>asterids</taxon>
        <taxon>campanulids</taxon>
        <taxon>Apiales</taxon>
        <taxon>Apiaceae</taxon>
        <taxon>Apioideae</taxon>
        <taxon>Scandiceae</taxon>
        <taxon>Daucinae</taxon>
        <taxon>Daucus</taxon>
        <taxon>Daucus sect. Daucus</taxon>
    </lineage>
</organism>
<evidence type="ECO:0000313" key="3">
    <source>
        <dbReference type="Proteomes" id="UP000077755"/>
    </source>
</evidence>
<keyword evidence="3" id="KW-1185">Reference proteome</keyword>
<name>A0A166I7Q6_DAUCS</name>
<feature type="region of interest" description="Disordered" evidence="1">
    <location>
        <begin position="30"/>
        <end position="65"/>
    </location>
</feature>
<dbReference type="Proteomes" id="UP000077755">
    <property type="component" value="Chromosome 1"/>
</dbReference>
<dbReference type="KEGG" id="dcr:108223215"/>
<accession>A0A166I7Q6</accession>
<proteinExistence type="predicted"/>
<gene>
    <name evidence="2" type="ORF">DCAR_0103696</name>
</gene>
<sequence>MSISFEALAMAGADYHERGISMEEWERSEMMTPPHLLAEEEEEEEREDHRGHMSSGESVPVFFSSSSRNGEEEYCRDKYKGEKKLGMIKLVKQLSSKTMMIERMLPAETSLTPKVEPWLWKNLLRVLILEFRRMFSL</sequence>
<dbReference type="OrthoDB" id="1719622at2759"/>
<evidence type="ECO:0000313" key="2">
    <source>
        <dbReference type="EMBL" id="WOG84512.1"/>
    </source>
</evidence>
<evidence type="ECO:0000256" key="1">
    <source>
        <dbReference type="SAM" id="MobiDB-lite"/>
    </source>
</evidence>
<reference evidence="2" key="1">
    <citation type="journal article" date="2016" name="Nat. Genet.">
        <title>A high-quality carrot genome assembly provides new insights into carotenoid accumulation and asterid genome evolution.</title>
        <authorList>
            <person name="Iorizzo M."/>
            <person name="Ellison S."/>
            <person name="Senalik D."/>
            <person name="Zeng P."/>
            <person name="Satapoomin P."/>
            <person name="Huang J."/>
            <person name="Bowman M."/>
            <person name="Iovene M."/>
            <person name="Sanseverino W."/>
            <person name="Cavagnaro P."/>
            <person name="Yildiz M."/>
            <person name="Macko-Podgorni A."/>
            <person name="Moranska E."/>
            <person name="Grzebelus E."/>
            <person name="Grzebelus D."/>
            <person name="Ashrafi H."/>
            <person name="Zheng Z."/>
            <person name="Cheng S."/>
            <person name="Spooner D."/>
            <person name="Van Deynze A."/>
            <person name="Simon P."/>
        </authorList>
    </citation>
    <scope>NUCLEOTIDE SEQUENCE</scope>
    <source>
        <tissue evidence="2">Leaf</tissue>
    </source>
</reference>
<dbReference type="EMBL" id="CP093343">
    <property type="protein sequence ID" value="WOG84512.1"/>
    <property type="molecule type" value="Genomic_DNA"/>
</dbReference>
<reference evidence="2" key="2">
    <citation type="submission" date="2022-03" db="EMBL/GenBank/DDBJ databases">
        <title>Draft title - Genomic analysis of global carrot germplasm unveils the trajectory of domestication and the origin of high carotenoid orange carrot.</title>
        <authorList>
            <person name="Iorizzo M."/>
            <person name="Ellison S."/>
            <person name="Senalik D."/>
            <person name="Macko-Podgorni A."/>
            <person name="Grzebelus D."/>
            <person name="Bostan H."/>
            <person name="Rolling W."/>
            <person name="Curaba J."/>
            <person name="Simon P."/>
        </authorList>
    </citation>
    <scope>NUCLEOTIDE SEQUENCE</scope>
    <source>
        <tissue evidence="2">Leaf</tissue>
    </source>
</reference>